<evidence type="ECO:0000313" key="1">
    <source>
        <dbReference type="EnsemblPlants" id="TuG1812G0500000493.01.T01"/>
    </source>
</evidence>
<dbReference type="AlphaFoldDB" id="A0A8R7QBI2"/>
<dbReference type="PANTHER" id="PTHR45794">
    <property type="entry name" value="LEUCYL-TRNA SYNTHETASE"/>
    <property type="match status" value="1"/>
</dbReference>
<dbReference type="PANTHER" id="PTHR45794:SF6">
    <property type="entry name" value="LEUCINE--TRNA LIGASE"/>
    <property type="match status" value="1"/>
</dbReference>
<organism evidence="1 2">
    <name type="scientific">Triticum urartu</name>
    <name type="common">Red wild einkorn</name>
    <name type="synonym">Crithodium urartu</name>
    <dbReference type="NCBI Taxonomy" id="4572"/>
    <lineage>
        <taxon>Eukaryota</taxon>
        <taxon>Viridiplantae</taxon>
        <taxon>Streptophyta</taxon>
        <taxon>Embryophyta</taxon>
        <taxon>Tracheophyta</taxon>
        <taxon>Spermatophyta</taxon>
        <taxon>Magnoliopsida</taxon>
        <taxon>Liliopsida</taxon>
        <taxon>Poales</taxon>
        <taxon>Poaceae</taxon>
        <taxon>BOP clade</taxon>
        <taxon>Pooideae</taxon>
        <taxon>Triticodae</taxon>
        <taxon>Triticeae</taxon>
        <taxon>Triticinae</taxon>
        <taxon>Triticum</taxon>
    </lineage>
</organism>
<proteinExistence type="predicted"/>
<dbReference type="GO" id="GO:0004823">
    <property type="term" value="F:leucine-tRNA ligase activity"/>
    <property type="evidence" value="ECO:0007669"/>
    <property type="project" value="InterPro"/>
</dbReference>
<keyword evidence="2" id="KW-1185">Reference proteome</keyword>
<name>A0A8R7QBI2_TRIUA</name>
<dbReference type="InterPro" id="IPR014729">
    <property type="entry name" value="Rossmann-like_a/b/a_fold"/>
</dbReference>
<dbReference type="Proteomes" id="UP000015106">
    <property type="component" value="Chromosome 5"/>
</dbReference>
<protein>
    <submittedName>
        <fullName evidence="1">Uncharacterized protein</fullName>
    </submittedName>
</protein>
<dbReference type="GO" id="GO:0005524">
    <property type="term" value="F:ATP binding"/>
    <property type="evidence" value="ECO:0007669"/>
    <property type="project" value="InterPro"/>
</dbReference>
<reference evidence="1" key="2">
    <citation type="submission" date="2018-03" db="EMBL/GenBank/DDBJ databases">
        <title>The Triticum urartu genome reveals the dynamic nature of wheat genome evolution.</title>
        <authorList>
            <person name="Ling H."/>
            <person name="Ma B."/>
            <person name="Shi X."/>
            <person name="Liu H."/>
            <person name="Dong L."/>
            <person name="Sun H."/>
            <person name="Cao Y."/>
            <person name="Gao Q."/>
            <person name="Zheng S."/>
            <person name="Li Y."/>
            <person name="Yu Y."/>
            <person name="Du H."/>
            <person name="Qi M."/>
            <person name="Li Y."/>
            <person name="Yu H."/>
            <person name="Cui Y."/>
            <person name="Wang N."/>
            <person name="Chen C."/>
            <person name="Wu H."/>
            <person name="Zhao Y."/>
            <person name="Zhang J."/>
            <person name="Li Y."/>
            <person name="Zhou W."/>
            <person name="Zhang B."/>
            <person name="Hu W."/>
            <person name="Eijk M."/>
            <person name="Tang J."/>
            <person name="Witsenboer H."/>
            <person name="Zhao S."/>
            <person name="Li Z."/>
            <person name="Zhang A."/>
            <person name="Wang D."/>
            <person name="Liang C."/>
        </authorList>
    </citation>
    <scope>NUCLEOTIDE SEQUENCE [LARGE SCALE GENOMIC DNA]</scope>
    <source>
        <strain evidence="1">cv. G1812</strain>
    </source>
</reference>
<dbReference type="SUPFAM" id="SSF52374">
    <property type="entry name" value="Nucleotidylyl transferase"/>
    <property type="match status" value="1"/>
</dbReference>
<accession>A0A8R7QBI2</accession>
<dbReference type="Gene3D" id="3.40.50.620">
    <property type="entry name" value="HUPs"/>
    <property type="match status" value="1"/>
</dbReference>
<dbReference type="InterPro" id="IPR004493">
    <property type="entry name" value="Leu-tRNA-synth_Ia_arc/euk"/>
</dbReference>
<reference evidence="2" key="1">
    <citation type="journal article" date="2013" name="Nature">
        <title>Draft genome of the wheat A-genome progenitor Triticum urartu.</title>
        <authorList>
            <person name="Ling H.Q."/>
            <person name="Zhao S."/>
            <person name="Liu D."/>
            <person name="Wang J."/>
            <person name="Sun H."/>
            <person name="Zhang C."/>
            <person name="Fan H."/>
            <person name="Li D."/>
            <person name="Dong L."/>
            <person name="Tao Y."/>
            <person name="Gao C."/>
            <person name="Wu H."/>
            <person name="Li Y."/>
            <person name="Cui Y."/>
            <person name="Guo X."/>
            <person name="Zheng S."/>
            <person name="Wang B."/>
            <person name="Yu K."/>
            <person name="Liang Q."/>
            <person name="Yang W."/>
            <person name="Lou X."/>
            <person name="Chen J."/>
            <person name="Feng M."/>
            <person name="Jian J."/>
            <person name="Zhang X."/>
            <person name="Luo G."/>
            <person name="Jiang Y."/>
            <person name="Liu J."/>
            <person name="Wang Z."/>
            <person name="Sha Y."/>
            <person name="Zhang B."/>
            <person name="Wu H."/>
            <person name="Tang D."/>
            <person name="Shen Q."/>
            <person name="Xue P."/>
            <person name="Zou S."/>
            <person name="Wang X."/>
            <person name="Liu X."/>
            <person name="Wang F."/>
            <person name="Yang Y."/>
            <person name="An X."/>
            <person name="Dong Z."/>
            <person name="Zhang K."/>
            <person name="Zhang X."/>
            <person name="Luo M.C."/>
            <person name="Dvorak J."/>
            <person name="Tong Y."/>
            <person name="Wang J."/>
            <person name="Yang H."/>
            <person name="Li Z."/>
            <person name="Wang D."/>
            <person name="Zhang A."/>
            <person name="Wang J."/>
        </authorList>
    </citation>
    <scope>NUCLEOTIDE SEQUENCE</scope>
    <source>
        <strain evidence="2">cv. G1812</strain>
    </source>
</reference>
<dbReference type="EnsemblPlants" id="TuG1812G0500000493.01.T01">
    <property type="protein sequence ID" value="TuG1812G0500000493.01.T01"/>
    <property type="gene ID" value="TuG1812G0500000493.01"/>
</dbReference>
<dbReference type="Gramene" id="TuG1812G0500000493.01.T01">
    <property type="protein sequence ID" value="TuG1812G0500000493.01.T01"/>
    <property type="gene ID" value="TuG1812G0500000493.01"/>
</dbReference>
<sequence length="140" mass="15540">MKYGAMCSCDGPAPKSDIPSALLCKMKQEFEYWYPLDIRVSGKDLIQNHLTFSIYNTFALADAGDGMDDANFVTETAESAVLRLTKELAWMEEIIASESSLRSGPPSTFADRVFANEINIAVKGTKKSYDAFMFRDALKS</sequence>
<evidence type="ECO:0000313" key="2">
    <source>
        <dbReference type="Proteomes" id="UP000015106"/>
    </source>
</evidence>
<reference evidence="1" key="3">
    <citation type="submission" date="2022-06" db="UniProtKB">
        <authorList>
            <consortium name="EnsemblPlants"/>
        </authorList>
    </citation>
    <scope>IDENTIFICATION</scope>
</reference>
<dbReference type="GO" id="GO:0006429">
    <property type="term" value="P:leucyl-tRNA aminoacylation"/>
    <property type="evidence" value="ECO:0007669"/>
    <property type="project" value="InterPro"/>
</dbReference>